<dbReference type="AlphaFoldDB" id="A0A507C9I4"/>
<dbReference type="EMBL" id="QEAO01000006">
    <property type="protein sequence ID" value="TPX36008.1"/>
    <property type="molecule type" value="Genomic_DNA"/>
</dbReference>
<dbReference type="RefSeq" id="XP_031026393.1">
    <property type="nucleotide sequence ID" value="XM_031167713.1"/>
</dbReference>
<name>A0A507C9I4_9FUNG</name>
<dbReference type="Proteomes" id="UP000319731">
    <property type="component" value="Unassembled WGS sequence"/>
</dbReference>
<accession>A0A507C9I4</accession>
<evidence type="ECO:0000313" key="1">
    <source>
        <dbReference type="EMBL" id="TPX36008.1"/>
    </source>
</evidence>
<reference evidence="1 2" key="1">
    <citation type="journal article" date="2019" name="Sci. Rep.">
        <title>Comparative genomics of chytrid fungi reveal insights into the obligate biotrophic and pathogenic lifestyle of Synchytrium endobioticum.</title>
        <authorList>
            <person name="van de Vossenberg B.T.L.H."/>
            <person name="Warris S."/>
            <person name="Nguyen H.D.T."/>
            <person name="van Gent-Pelzer M.P.E."/>
            <person name="Joly D.L."/>
            <person name="van de Geest H.C."/>
            <person name="Bonants P.J.M."/>
            <person name="Smith D.S."/>
            <person name="Levesque C.A."/>
            <person name="van der Lee T.A.J."/>
        </authorList>
    </citation>
    <scope>NUCLEOTIDE SEQUENCE [LARGE SCALE GENOMIC DNA]</scope>
    <source>
        <strain evidence="1 2">JEL517</strain>
    </source>
</reference>
<keyword evidence="2" id="KW-1185">Reference proteome</keyword>
<dbReference type="GeneID" id="42003010"/>
<sequence>MEARCYRHLVADDVDANVDSTKFQIFPVEKKDDVWSVILKDHNGLWVQSTQNKPVSEKKVSRDVLIVDVNQPVMATNGTAEVFYLVPTRRVIGDYWLKRASDGCFFRQVGRVVGESHSRRRNLKDAFACDTDVYDGLGIGIELVAPPHDNVYSAYSLSVTDLSIRWKEGILKQSEAPGLLSSTVLNYANLVPRAQMASSTTRTDSISFKKDRTWGANIDVGNSFNFGPKDAGGLGISLNIAGSLTRTTTRGTETMNSSTQSIDMSSYPPSNSAMRIRAQISQSSLADVPFSYINHRTFFDGTVASWNVTGTFNVAWFEQSNVCFGQPVEMKEGEPIELVDCPLDIN</sequence>
<dbReference type="Gene3D" id="2.170.15.10">
    <property type="entry name" value="Proaerolysin, chain A, domain 3"/>
    <property type="match status" value="1"/>
</dbReference>
<organism evidence="1 2">
    <name type="scientific">Synchytrium microbalum</name>
    <dbReference type="NCBI Taxonomy" id="1806994"/>
    <lineage>
        <taxon>Eukaryota</taxon>
        <taxon>Fungi</taxon>
        <taxon>Fungi incertae sedis</taxon>
        <taxon>Chytridiomycota</taxon>
        <taxon>Chytridiomycota incertae sedis</taxon>
        <taxon>Chytridiomycetes</taxon>
        <taxon>Synchytriales</taxon>
        <taxon>Synchytriaceae</taxon>
        <taxon>Synchytrium</taxon>
    </lineage>
</organism>
<gene>
    <name evidence="1" type="ORF">SmJEL517_g01785</name>
</gene>
<dbReference type="OrthoDB" id="10473582at2759"/>
<comment type="caution">
    <text evidence="1">The sequence shown here is derived from an EMBL/GenBank/DDBJ whole genome shotgun (WGS) entry which is preliminary data.</text>
</comment>
<evidence type="ECO:0000313" key="2">
    <source>
        <dbReference type="Proteomes" id="UP000319731"/>
    </source>
</evidence>
<protein>
    <submittedName>
        <fullName evidence="1">Uncharacterized protein</fullName>
    </submittedName>
</protein>
<proteinExistence type="predicted"/>